<accession>Q219B1</accession>
<gene>
    <name evidence="2" type="ordered locus">RPC_1463</name>
</gene>
<evidence type="ECO:0000313" key="2">
    <source>
        <dbReference type="EMBL" id="ABD87025.1"/>
    </source>
</evidence>
<feature type="region of interest" description="Disordered" evidence="1">
    <location>
        <begin position="65"/>
        <end position="88"/>
    </location>
</feature>
<dbReference type="KEGG" id="rpc:RPC_1463"/>
<protein>
    <submittedName>
        <fullName evidence="2">Uncharacterized protein</fullName>
    </submittedName>
</protein>
<proteinExistence type="predicted"/>
<dbReference type="HOGENOM" id="CLU_2466981_0_0_5"/>
<reference evidence="2" key="1">
    <citation type="submission" date="2006-03" db="EMBL/GenBank/DDBJ databases">
        <title>Complete sequence of Rhodopseudomonas palustris BisB18.</title>
        <authorList>
            <consortium name="US DOE Joint Genome Institute"/>
            <person name="Copeland A."/>
            <person name="Lucas S."/>
            <person name="Lapidus A."/>
            <person name="Barry K."/>
            <person name="Detter J.C."/>
            <person name="Glavina del Rio T."/>
            <person name="Hammon N."/>
            <person name="Israni S."/>
            <person name="Dalin E."/>
            <person name="Tice H."/>
            <person name="Pitluck S."/>
            <person name="Chain P."/>
            <person name="Malfatti S."/>
            <person name="Shin M."/>
            <person name="Vergez L."/>
            <person name="Schmutz J."/>
            <person name="Larimer F."/>
            <person name="Land M."/>
            <person name="Hauser L."/>
            <person name="Pelletier D.A."/>
            <person name="Kyrpides N."/>
            <person name="Anderson I."/>
            <person name="Oda Y."/>
            <person name="Harwood C.S."/>
            <person name="Richardson P."/>
        </authorList>
    </citation>
    <scope>NUCLEOTIDE SEQUENCE [LARGE SCALE GENOMIC DNA]</scope>
    <source>
        <strain evidence="2">BisB18</strain>
    </source>
</reference>
<organism evidence="2">
    <name type="scientific">Rhodopseudomonas palustris (strain BisB18)</name>
    <dbReference type="NCBI Taxonomy" id="316056"/>
    <lineage>
        <taxon>Bacteria</taxon>
        <taxon>Pseudomonadati</taxon>
        <taxon>Pseudomonadota</taxon>
        <taxon>Alphaproteobacteria</taxon>
        <taxon>Hyphomicrobiales</taxon>
        <taxon>Nitrobacteraceae</taxon>
        <taxon>Rhodopseudomonas</taxon>
    </lineage>
</organism>
<dbReference type="EMBL" id="CP000301">
    <property type="protein sequence ID" value="ABD87025.1"/>
    <property type="molecule type" value="Genomic_DNA"/>
</dbReference>
<name>Q219B1_RHOPB</name>
<sequence length="88" mass="10157">MARRRRRLKAGSSTRRFCMQPYVRDENLRRYRKALSEAQTIEHRVIFSALIANLECFAPVVRVAEPTPRPAPPAVRQQPARQMEHSAG</sequence>
<dbReference type="AlphaFoldDB" id="Q219B1"/>
<evidence type="ECO:0000256" key="1">
    <source>
        <dbReference type="SAM" id="MobiDB-lite"/>
    </source>
</evidence>